<dbReference type="AlphaFoldDB" id="A0A9N7W086"/>
<dbReference type="EMBL" id="CADEAL010004486">
    <property type="protein sequence ID" value="CAB1460609.1"/>
    <property type="molecule type" value="Genomic_DNA"/>
</dbReference>
<evidence type="ECO:0000313" key="2">
    <source>
        <dbReference type="EMBL" id="CAB1460609.1"/>
    </source>
</evidence>
<reference evidence="2" key="1">
    <citation type="submission" date="2020-03" db="EMBL/GenBank/DDBJ databases">
        <authorList>
            <person name="Weist P."/>
        </authorList>
    </citation>
    <scope>NUCLEOTIDE SEQUENCE</scope>
</reference>
<feature type="non-terminal residue" evidence="2">
    <location>
        <position position="1"/>
    </location>
</feature>
<gene>
    <name evidence="2" type="ORF">PLEPLA_LOCUS48460</name>
</gene>
<proteinExistence type="predicted"/>
<feature type="compositionally biased region" description="Gly residues" evidence="1">
    <location>
        <begin position="242"/>
        <end position="251"/>
    </location>
</feature>
<name>A0A9N7W086_PLEPL</name>
<keyword evidence="3" id="KW-1185">Reference proteome</keyword>
<comment type="caution">
    <text evidence="2">The sequence shown here is derived from an EMBL/GenBank/DDBJ whole genome shotgun (WGS) entry which is preliminary data.</text>
</comment>
<accession>A0A9N7W086</accession>
<dbReference type="Proteomes" id="UP001153269">
    <property type="component" value="Unassembled WGS sequence"/>
</dbReference>
<evidence type="ECO:0000256" key="1">
    <source>
        <dbReference type="SAM" id="MobiDB-lite"/>
    </source>
</evidence>
<sequence>SSQLTLNAINNFYQQLRQQFTERAAGASDFFSVGISEPDKHQDTVIKAFQLLPAQWEQQNHRKPNGAFSCCQTCTELRRISRPSLEGLLVTSEGEAPEIVFSGRSPRKNSARELVVIRAVDDGWEKSPGNKRPGSGCHAKKKRLTGAGLTLFYFLFLSLNQTEGLSQSPLHLLGSKLCRILTSSRSSSTFQCKTRGRGGESAAKPRATLRQSVLKRSERSLPGCRRTLTGKEQRQSTERPPQGGGEGEGGV</sequence>
<evidence type="ECO:0000313" key="3">
    <source>
        <dbReference type="Proteomes" id="UP001153269"/>
    </source>
</evidence>
<organism evidence="2 3">
    <name type="scientific">Pleuronectes platessa</name>
    <name type="common">European plaice</name>
    <dbReference type="NCBI Taxonomy" id="8262"/>
    <lineage>
        <taxon>Eukaryota</taxon>
        <taxon>Metazoa</taxon>
        <taxon>Chordata</taxon>
        <taxon>Craniata</taxon>
        <taxon>Vertebrata</taxon>
        <taxon>Euteleostomi</taxon>
        <taxon>Actinopterygii</taxon>
        <taxon>Neopterygii</taxon>
        <taxon>Teleostei</taxon>
        <taxon>Neoteleostei</taxon>
        <taxon>Acanthomorphata</taxon>
        <taxon>Carangaria</taxon>
        <taxon>Pleuronectiformes</taxon>
        <taxon>Pleuronectoidei</taxon>
        <taxon>Pleuronectidae</taxon>
        <taxon>Pleuronectes</taxon>
    </lineage>
</organism>
<protein>
    <submittedName>
        <fullName evidence="2">Uncharacterized protein</fullName>
    </submittedName>
</protein>
<feature type="region of interest" description="Disordered" evidence="1">
    <location>
        <begin position="189"/>
        <end position="251"/>
    </location>
</feature>